<organism evidence="2 3">
    <name type="scientific">Actinocatenispora rupis</name>
    <dbReference type="NCBI Taxonomy" id="519421"/>
    <lineage>
        <taxon>Bacteria</taxon>
        <taxon>Bacillati</taxon>
        <taxon>Actinomycetota</taxon>
        <taxon>Actinomycetes</taxon>
        <taxon>Micromonosporales</taxon>
        <taxon>Micromonosporaceae</taxon>
        <taxon>Actinocatenispora</taxon>
    </lineage>
</organism>
<sequence>MSRPAPGRLELVRDLLNTVSVARGTDEIAEPDGYREWLVRNGFPGAATAADRRRTVALRDGLRALVGAHGADEPLAPATLASARAAVGDPALRLDVDGSGAITLVPAGGRLVAPAAVLAAVAAAAVDGSWSRLKLCRRPTCRWAYFDASPARAAVWCTMAVCGARHKSRAYRQRRGSAADARRGR</sequence>
<dbReference type="AlphaFoldDB" id="A0A8J3J9X3"/>
<accession>A0A8J3J9X3</accession>
<dbReference type="EMBL" id="BOMB01000032">
    <property type="protein sequence ID" value="GID14552.1"/>
    <property type="molecule type" value="Genomic_DNA"/>
</dbReference>
<dbReference type="PANTHER" id="PTHR35525">
    <property type="entry name" value="BLL6575 PROTEIN"/>
    <property type="match status" value="1"/>
</dbReference>
<evidence type="ECO:0000313" key="3">
    <source>
        <dbReference type="Proteomes" id="UP000612808"/>
    </source>
</evidence>
<keyword evidence="3" id="KW-1185">Reference proteome</keyword>
<evidence type="ECO:0000313" key="2">
    <source>
        <dbReference type="EMBL" id="GID14552.1"/>
    </source>
</evidence>
<dbReference type="PANTHER" id="PTHR35525:SF3">
    <property type="entry name" value="BLL6575 PROTEIN"/>
    <property type="match status" value="1"/>
</dbReference>
<dbReference type="Proteomes" id="UP000612808">
    <property type="component" value="Unassembled WGS sequence"/>
</dbReference>
<gene>
    <name evidence="2" type="ORF">Aru02nite_54410</name>
</gene>
<feature type="domain" description="Zinc finger CGNR" evidence="1">
    <location>
        <begin position="132"/>
        <end position="175"/>
    </location>
</feature>
<dbReference type="InterPro" id="IPR010852">
    <property type="entry name" value="ABATE"/>
</dbReference>
<dbReference type="InterPro" id="IPR023286">
    <property type="entry name" value="ABATE_dom_sf"/>
</dbReference>
<comment type="caution">
    <text evidence="2">The sequence shown here is derived from an EMBL/GenBank/DDBJ whole genome shotgun (WGS) entry which is preliminary data.</text>
</comment>
<dbReference type="Pfam" id="PF11706">
    <property type="entry name" value="zf-CGNR"/>
    <property type="match status" value="1"/>
</dbReference>
<dbReference type="SUPFAM" id="SSF160904">
    <property type="entry name" value="Jann2411-like"/>
    <property type="match status" value="1"/>
</dbReference>
<reference evidence="2" key="1">
    <citation type="submission" date="2021-01" db="EMBL/GenBank/DDBJ databases">
        <title>Whole genome shotgun sequence of Actinocatenispora rupis NBRC 107355.</title>
        <authorList>
            <person name="Komaki H."/>
            <person name="Tamura T."/>
        </authorList>
    </citation>
    <scope>NUCLEOTIDE SEQUENCE</scope>
    <source>
        <strain evidence="2">NBRC 107355</strain>
    </source>
</reference>
<dbReference type="Pfam" id="PF07336">
    <property type="entry name" value="ABATE"/>
    <property type="match status" value="1"/>
</dbReference>
<name>A0A8J3J9X3_9ACTN</name>
<proteinExistence type="predicted"/>
<dbReference type="RefSeq" id="WP_239076980.1">
    <property type="nucleotide sequence ID" value="NZ_BAAAZM010000017.1"/>
</dbReference>
<dbReference type="InterPro" id="IPR021005">
    <property type="entry name" value="Znf_CGNR"/>
</dbReference>
<evidence type="ECO:0000259" key="1">
    <source>
        <dbReference type="Pfam" id="PF11706"/>
    </source>
</evidence>
<protein>
    <recommendedName>
        <fullName evidence="1">Zinc finger CGNR domain-containing protein</fullName>
    </recommendedName>
</protein>
<dbReference type="Gene3D" id="1.10.3300.10">
    <property type="entry name" value="Jann2411-like domain"/>
    <property type="match status" value="1"/>
</dbReference>